<reference evidence="1" key="2">
    <citation type="submission" date="2018-03" db="EMBL/GenBank/DDBJ databases">
        <title>The Triticum urartu genome reveals the dynamic nature of wheat genome evolution.</title>
        <authorList>
            <person name="Ling H."/>
            <person name="Ma B."/>
            <person name="Shi X."/>
            <person name="Liu H."/>
            <person name="Dong L."/>
            <person name="Sun H."/>
            <person name="Cao Y."/>
            <person name="Gao Q."/>
            <person name="Zheng S."/>
            <person name="Li Y."/>
            <person name="Yu Y."/>
            <person name="Du H."/>
            <person name="Qi M."/>
            <person name="Li Y."/>
            <person name="Yu H."/>
            <person name="Cui Y."/>
            <person name="Wang N."/>
            <person name="Chen C."/>
            <person name="Wu H."/>
            <person name="Zhao Y."/>
            <person name="Zhang J."/>
            <person name="Li Y."/>
            <person name="Zhou W."/>
            <person name="Zhang B."/>
            <person name="Hu W."/>
            <person name="Eijk M."/>
            <person name="Tang J."/>
            <person name="Witsenboer H."/>
            <person name="Zhao S."/>
            <person name="Li Z."/>
            <person name="Zhang A."/>
            <person name="Wang D."/>
            <person name="Liang C."/>
        </authorList>
    </citation>
    <scope>NUCLEOTIDE SEQUENCE [LARGE SCALE GENOMIC DNA]</scope>
    <source>
        <strain evidence="1">cv. G1812</strain>
    </source>
</reference>
<evidence type="ECO:0000313" key="2">
    <source>
        <dbReference type="Proteomes" id="UP000015106"/>
    </source>
</evidence>
<reference evidence="1" key="3">
    <citation type="submission" date="2022-06" db="UniProtKB">
        <authorList>
            <consortium name="EnsemblPlants"/>
        </authorList>
    </citation>
    <scope>IDENTIFICATION</scope>
</reference>
<protein>
    <submittedName>
        <fullName evidence="1">Uncharacterized protein</fullName>
    </submittedName>
</protein>
<proteinExistence type="predicted"/>
<keyword evidence="2" id="KW-1185">Reference proteome</keyword>
<dbReference type="Gramene" id="TuG1812G0100004762.01.T01">
    <property type="protein sequence ID" value="TuG1812G0100004762.01.T01.cds301504"/>
    <property type="gene ID" value="TuG1812G0100004762.01"/>
</dbReference>
<name>A0A8R7P8C5_TRIUA</name>
<dbReference type="Proteomes" id="UP000015106">
    <property type="component" value="Chromosome 1"/>
</dbReference>
<sequence length="116" mass="12641">EKRAAIPSSLFSQCFPSSHLAGRISAFRNATTTEGRPVEASLCSLTCRALLLFCPSCRPPGGRLLRRARGHLRRGRPRPRLRQNRFINTQPLLLLTSAAHSPFNSPGVAGIGALRP</sequence>
<dbReference type="AlphaFoldDB" id="A0A8R7P8C5"/>
<organism evidence="1 2">
    <name type="scientific">Triticum urartu</name>
    <name type="common">Red wild einkorn</name>
    <name type="synonym">Crithodium urartu</name>
    <dbReference type="NCBI Taxonomy" id="4572"/>
    <lineage>
        <taxon>Eukaryota</taxon>
        <taxon>Viridiplantae</taxon>
        <taxon>Streptophyta</taxon>
        <taxon>Embryophyta</taxon>
        <taxon>Tracheophyta</taxon>
        <taxon>Spermatophyta</taxon>
        <taxon>Magnoliopsida</taxon>
        <taxon>Liliopsida</taxon>
        <taxon>Poales</taxon>
        <taxon>Poaceae</taxon>
        <taxon>BOP clade</taxon>
        <taxon>Pooideae</taxon>
        <taxon>Triticodae</taxon>
        <taxon>Triticeae</taxon>
        <taxon>Triticinae</taxon>
        <taxon>Triticum</taxon>
    </lineage>
</organism>
<accession>A0A8R7P8C5</accession>
<evidence type="ECO:0000313" key="1">
    <source>
        <dbReference type="EnsemblPlants" id="TuG1812G0100004762.01.T01.cds301504"/>
    </source>
</evidence>
<dbReference type="EnsemblPlants" id="TuG1812G0100004762.01.T01">
    <property type="protein sequence ID" value="TuG1812G0100004762.01.T01.cds301504"/>
    <property type="gene ID" value="TuG1812G0100004762.01"/>
</dbReference>
<reference evidence="2" key="1">
    <citation type="journal article" date="2013" name="Nature">
        <title>Draft genome of the wheat A-genome progenitor Triticum urartu.</title>
        <authorList>
            <person name="Ling H.Q."/>
            <person name="Zhao S."/>
            <person name="Liu D."/>
            <person name="Wang J."/>
            <person name="Sun H."/>
            <person name="Zhang C."/>
            <person name="Fan H."/>
            <person name="Li D."/>
            <person name="Dong L."/>
            <person name="Tao Y."/>
            <person name="Gao C."/>
            <person name="Wu H."/>
            <person name="Li Y."/>
            <person name="Cui Y."/>
            <person name="Guo X."/>
            <person name="Zheng S."/>
            <person name="Wang B."/>
            <person name="Yu K."/>
            <person name="Liang Q."/>
            <person name="Yang W."/>
            <person name="Lou X."/>
            <person name="Chen J."/>
            <person name="Feng M."/>
            <person name="Jian J."/>
            <person name="Zhang X."/>
            <person name="Luo G."/>
            <person name="Jiang Y."/>
            <person name="Liu J."/>
            <person name="Wang Z."/>
            <person name="Sha Y."/>
            <person name="Zhang B."/>
            <person name="Wu H."/>
            <person name="Tang D."/>
            <person name="Shen Q."/>
            <person name="Xue P."/>
            <person name="Zou S."/>
            <person name="Wang X."/>
            <person name="Liu X."/>
            <person name="Wang F."/>
            <person name="Yang Y."/>
            <person name="An X."/>
            <person name="Dong Z."/>
            <person name="Zhang K."/>
            <person name="Zhang X."/>
            <person name="Luo M.C."/>
            <person name="Dvorak J."/>
            <person name="Tong Y."/>
            <person name="Wang J."/>
            <person name="Yang H."/>
            <person name="Li Z."/>
            <person name="Wang D."/>
            <person name="Zhang A."/>
            <person name="Wang J."/>
        </authorList>
    </citation>
    <scope>NUCLEOTIDE SEQUENCE</scope>
    <source>
        <strain evidence="2">cv. G1812</strain>
    </source>
</reference>